<evidence type="ECO:0000256" key="9">
    <source>
        <dbReference type="ARBA" id="ARBA00023065"/>
    </source>
</evidence>
<dbReference type="GO" id="GO:0034220">
    <property type="term" value="P:monoatomic ion transmembrane transport"/>
    <property type="evidence" value="ECO:0007669"/>
    <property type="project" value="UniProtKB-KW"/>
</dbReference>
<dbReference type="EMBL" id="CADEPM010000010">
    <property type="protein sequence ID" value="CAB3410502.1"/>
    <property type="molecule type" value="Genomic_DNA"/>
</dbReference>
<keyword evidence="14" id="KW-1185">Reference proteome</keyword>
<proteinExistence type="inferred from homology"/>
<dbReference type="Proteomes" id="UP000494206">
    <property type="component" value="Unassembled WGS sequence"/>
</dbReference>
<comment type="subcellular location">
    <subcellularLocation>
        <location evidence="1">Cell junction</location>
        <location evidence="1">Gap junction</location>
    </subcellularLocation>
    <subcellularLocation>
        <location evidence="2 12">Cell membrane</location>
        <topology evidence="2 12">Multi-pass membrane protein</topology>
    </subcellularLocation>
</comment>
<dbReference type="PROSITE" id="PS51013">
    <property type="entry name" value="PANNEXIN"/>
    <property type="match status" value="1"/>
</dbReference>
<evidence type="ECO:0000256" key="3">
    <source>
        <dbReference type="ARBA" id="ARBA00022448"/>
    </source>
</evidence>
<keyword evidence="9 12" id="KW-0406">Ion transport</keyword>
<keyword evidence="6" id="KW-0303">Gap junction</keyword>
<organism evidence="13 14">
    <name type="scientific">Caenorhabditis bovis</name>
    <dbReference type="NCBI Taxonomy" id="2654633"/>
    <lineage>
        <taxon>Eukaryota</taxon>
        <taxon>Metazoa</taxon>
        <taxon>Ecdysozoa</taxon>
        <taxon>Nematoda</taxon>
        <taxon>Chromadorea</taxon>
        <taxon>Rhabditida</taxon>
        <taxon>Rhabditina</taxon>
        <taxon>Rhabditomorpha</taxon>
        <taxon>Rhabditoidea</taxon>
        <taxon>Rhabditidae</taxon>
        <taxon>Peloderinae</taxon>
        <taxon>Caenorhabditis</taxon>
    </lineage>
</organism>
<dbReference type="GO" id="GO:0005921">
    <property type="term" value="C:gap junction"/>
    <property type="evidence" value="ECO:0007669"/>
    <property type="project" value="UniProtKB-SubCell"/>
</dbReference>
<keyword evidence="4" id="KW-1003">Cell membrane</keyword>
<evidence type="ECO:0000256" key="11">
    <source>
        <dbReference type="ARBA" id="ARBA00023303"/>
    </source>
</evidence>
<keyword evidence="7" id="KW-0965">Cell junction</keyword>
<evidence type="ECO:0000256" key="5">
    <source>
        <dbReference type="ARBA" id="ARBA00022692"/>
    </source>
</evidence>
<sequence length="297" mass="34533">MQSACRLDGVHAVPPESLPHGVRYSPKFTTYPTAPFYMLISAISYIIPKIFFVLILKALAFPLVYICGTAYLISWKAKEERKKELREIAITLRSRLRRNGSIRSYAIHYLLYKLGYLLNCAIQIIALPYFLGINFDSYWVYMITRPFSFLNPVKPDMFPDNGTCWINVTEYIKLLRVVPEQSVTCNLTINSGNELIFDIIGYYLIFITVITFIGNIRCYYELGNLSEYIKDVLSIELDAEQRHQEIIEMFLKSLGYDGYVTLYLVGCDNIFIKRELILQLYSDYVETHNELMESDKE</sequence>
<comment type="similarity">
    <text evidence="12">Belongs to the pannexin family.</text>
</comment>
<keyword evidence="8 12" id="KW-1133">Transmembrane helix</keyword>
<feature type="transmembrane region" description="Helical" evidence="12">
    <location>
        <begin position="200"/>
        <end position="220"/>
    </location>
</feature>
<evidence type="ECO:0000256" key="12">
    <source>
        <dbReference type="RuleBase" id="RU010713"/>
    </source>
</evidence>
<keyword evidence="5 12" id="KW-0812">Transmembrane</keyword>
<dbReference type="Pfam" id="PF00876">
    <property type="entry name" value="Innexin"/>
    <property type="match status" value="1"/>
</dbReference>
<evidence type="ECO:0000313" key="14">
    <source>
        <dbReference type="Proteomes" id="UP000494206"/>
    </source>
</evidence>
<keyword evidence="3 12" id="KW-0813">Transport</keyword>
<evidence type="ECO:0000256" key="10">
    <source>
        <dbReference type="ARBA" id="ARBA00023136"/>
    </source>
</evidence>
<feature type="transmembrane region" description="Helical" evidence="12">
    <location>
        <begin position="110"/>
        <end position="131"/>
    </location>
</feature>
<comment type="function">
    <text evidence="12">Structural component of the gap junctions.</text>
</comment>
<accession>A0A8S1FDJ2</accession>
<feature type="transmembrane region" description="Helical" evidence="12">
    <location>
        <begin position="53"/>
        <end position="73"/>
    </location>
</feature>
<evidence type="ECO:0000256" key="8">
    <source>
        <dbReference type="ARBA" id="ARBA00022989"/>
    </source>
</evidence>
<reference evidence="13 14" key="1">
    <citation type="submission" date="2020-04" db="EMBL/GenBank/DDBJ databases">
        <authorList>
            <person name="Laetsch R D."/>
            <person name="Stevens L."/>
            <person name="Kumar S."/>
            <person name="Blaxter L. M."/>
        </authorList>
    </citation>
    <scope>NUCLEOTIDE SEQUENCE [LARGE SCALE GENOMIC DNA]</scope>
</reference>
<evidence type="ECO:0000256" key="7">
    <source>
        <dbReference type="ARBA" id="ARBA00022949"/>
    </source>
</evidence>
<comment type="caution">
    <text evidence="13">The sequence shown here is derived from an EMBL/GenBank/DDBJ whole genome shotgun (WGS) entry which is preliminary data.</text>
</comment>
<dbReference type="InterPro" id="IPR000990">
    <property type="entry name" value="Innexin"/>
</dbReference>
<dbReference type="PANTHER" id="PTHR11893">
    <property type="entry name" value="INNEXIN"/>
    <property type="match status" value="1"/>
</dbReference>
<dbReference type="AlphaFoldDB" id="A0A8S1FDJ2"/>
<dbReference type="PANTHER" id="PTHR11893:SF36">
    <property type="entry name" value="INNEXIN-5"/>
    <property type="match status" value="1"/>
</dbReference>
<name>A0A8S1FDJ2_9PELO</name>
<keyword evidence="10 12" id="KW-0472">Membrane</keyword>
<evidence type="ECO:0000256" key="2">
    <source>
        <dbReference type="ARBA" id="ARBA00004651"/>
    </source>
</evidence>
<feature type="transmembrane region" description="Helical" evidence="12">
    <location>
        <begin position="28"/>
        <end position="47"/>
    </location>
</feature>
<keyword evidence="11 12" id="KW-0407">Ion channel</keyword>
<evidence type="ECO:0000256" key="1">
    <source>
        <dbReference type="ARBA" id="ARBA00004610"/>
    </source>
</evidence>
<protein>
    <recommendedName>
        <fullName evidence="12">Innexin</fullName>
    </recommendedName>
</protein>
<evidence type="ECO:0000313" key="13">
    <source>
        <dbReference type="EMBL" id="CAB3410502.1"/>
    </source>
</evidence>
<gene>
    <name evidence="12" type="primary">inx</name>
    <name evidence="13" type="ORF">CBOVIS_LOCUS12021</name>
</gene>
<evidence type="ECO:0000256" key="6">
    <source>
        <dbReference type="ARBA" id="ARBA00022868"/>
    </source>
</evidence>
<dbReference type="GO" id="GO:0005886">
    <property type="term" value="C:plasma membrane"/>
    <property type="evidence" value="ECO:0007669"/>
    <property type="project" value="UniProtKB-SubCell"/>
</dbReference>
<evidence type="ECO:0000256" key="4">
    <source>
        <dbReference type="ARBA" id="ARBA00022475"/>
    </source>
</evidence>